<sequence length="82" mass="9542">MSNLNNDDSFPLELVLILLGGALFCVGMIGLLTCCRQFFCLANHGEGERPRRRWGLEYPQHIEREEGEKEEEEYQEQQKGIR</sequence>
<proteinExistence type="predicted"/>
<dbReference type="HOGENOM" id="CLU_2552534_0_0_6"/>
<gene>
    <name evidence="2" type="ordered locus">CBUD_1198</name>
</gene>
<dbReference type="RefSeq" id="WP_005772625.1">
    <property type="nucleotide sequence ID" value="NC_009727.1"/>
</dbReference>
<name>A9KE42_COXBN</name>
<evidence type="ECO:0000313" key="2">
    <source>
        <dbReference type="EMBL" id="ABS77508.1"/>
    </source>
</evidence>
<feature type="transmembrane region" description="Helical" evidence="1">
    <location>
        <begin position="12"/>
        <end position="32"/>
    </location>
</feature>
<dbReference type="KEGG" id="cbd:CBUD_1198"/>
<evidence type="ECO:0000313" key="3">
    <source>
        <dbReference type="Proteomes" id="UP000008555"/>
    </source>
</evidence>
<keyword evidence="1" id="KW-1133">Transmembrane helix</keyword>
<keyword evidence="1" id="KW-0812">Transmembrane</keyword>
<protein>
    <submittedName>
        <fullName evidence="2">Uncharacterized protein</fullName>
    </submittedName>
</protein>
<evidence type="ECO:0000256" key="1">
    <source>
        <dbReference type="SAM" id="Phobius"/>
    </source>
</evidence>
<accession>A9KE42</accession>
<reference evidence="2 3" key="1">
    <citation type="journal article" date="2009" name="Infect. Immun.">
        <title>Comparative genomics reveal extensive transposon-mediated genomic plasticity and diversity among potential effector proteins within the genus Coxiella.</title>
        <authorList>
            <person name="Beare P.A."/>
            <person name="Unsworth N."/>
            <person name="Andoh M."/>
            <person name="Voth D.E."/>
            <person name="Omsland A."/>
            <person name="Gilk S.D."/>
            <person name="Williams K.P."/>
            <person name="Sobral B.W."/>
            <person name="Kupko J.J.III."/>
            <person name="Porcella S.F."/>
            <person name="Samuel J.E."/>
            <person name="Heinzen R.A."/>
        </authorList>
    </citation>
    <scope>NUCLEOTIDE SEQUENCE [LARGE SCALE GENOMIC DNA]</scope>
    <source>
        <strain evidence="2 3">Dugway 5J108-111</strain>
    </source>
</reference>
<dbReference type="Proteomes" id="UP000008555">
    <property type="component" value="Chromosome"/>
</dbReference>
<keyword evidence="1" id="KW-0472">Membrane</keyword>
<dbReference type="EMBL" id="CP000733">
    <property type="protein sequence ID" value="ABS77508.1"/>
    <property type="molecule type" value="Genomic_DNA"/>
</dbReference>
<organism evidence="2 3">
    <name type="scientific">Coxiella burnetii (strain Dugway 5J108-111)</name>
    <dbReference type="NCBI Taxonomy" id="434922"/>
    <lineage>
        <taxon>Bacteria</taxon>
        <taxon>Pseudomonadati</taxon>
        <taxon>Pseudomonadota</taxon>
        <taxon>Gammaproteobacteria</taxon>
        <taxon>Legionellales</taxon>
        <taxon>Coxiellaceae</taxon>
        <taxon>Coxiella</taxon>
    </lineage>
</organism>
<dbReference type="AlphaFoldDB" id="A9KE42"/>